<dbReference type="PANTHER" id="PTHR43133">
    <property type="entry name" value="RNA POLYMERASE ECF-TYPE SIGMA FACTO"/>
    <property type="match status" value="1"/>
</dbReference>
<feature type="domain" description="RNA polymerase sigma factor 70 region 4 type 2" evidence="6">
    <location>
        <begin position="153"/>
        <end position="199"/>
    </location>
</feature>
<dbReference type="NCBIfam" id="TIGR02937">
    <property type="entry name" value="sigma70-ECF"/>
    <property type="match status" value="1"/>
</dbReference>
<feature type="domain" description="RNA polymerase sigma-70 region 2" evidence="5">
    <location>
        <begin position="60"/>
        <end position="121"/>
    </location>
</feature>
<dbReference type="SUPFAM" id="SSF88946">
    <property type="entry name" value="Sigma2 domain of RNA polymerase sigma factors"/>
    <property type="match status" value="1"/>
</dbReference>
<dbReference type="InterPro" id="IPR007627">
    <property type="entry name" value="RNA_pol_sigma70_r2"/>
</dbReference>
<keyword evidence="3" id="KW-0731">Sigma factor</keyword>
<dbReference type="InterPro" id="IPR013325">
    <property type="entry name" value="RNA_pol_sigma_r2"/>
</dbReference>
<comment type="caution">
    <text evidence="7">The sequence shown here is derived from an EMBL/GenBank/DDBJ whole genome shotgun (WGS) entry which is preliminary data.</text>
</comment>
<evidence type="ECO:0000259" key="6">
    <source>
        <dbReference type="Pfam" id="PF08281"/>
    </source>
</evidence>
<dbReference type="EMBL" id="QLMC01000001">
    <property type="protein sequence ID" value="RAK02469.1"/>
    <property type="molecule type" value="Genomic_DNA"/>
</dbReference>
<dbReference type="SUPFAM" id="SSF88659">
    <property type="entry name" value="Sigma3 and sigma4 domains of RNA polymerase sigma factors"/>
    <property type="match status" value="1"/>
</dbReference>
<dbReference type="PANTHER" id="PTHR43133:SF46">
    <property type="entry name" value="RNA POLYMERASE SIGMA-70 FACTOR ECF SUBFAMILY"/>
    <property type="match status" value="1"/>
</dbReference>
<dbReference type="GO" id="GO:0003677">
    <property type="term" value="F:DNA binding"/>
    <property type="evidence" value="ECO:0007669"/>
    <property type="project" value="InterPro"/>
</dbReference>
<reference evidence="7 8" key="1">
    <citation type="submission" date="2018-06" db="EMBL/GenBank/DDBJ databases">
        <title>Genomic Encyclopedia of Archaeal and Bacterial Type Strains, Phase II (KMG-II): from individual species to whole genera.</title>
        <authorList>
            <person name="Goeker M."/>
        </authorList>
    </citation>
    <scope>NUCLEOTIDE SEQUENCE [LARGE SCALE GENOMIC DNA]</scope>
    <source>
        <strain evidence="7 8">DSM 21851</strain>
    </source>
</reference>
<dbReference type="Pfam" id="PF04542">
    <property type="entry name" value="Sigma70_r2"/>
    <property type="match status" value="1"/>
</dbReference>
<organism evidence="7 8">
    <name type="scientific">Larkinella arboricola</name>
    <dbReference type="NCBI Taxonomy" id="643671"/>
    <lineage>
        <taxon>Bacteria</taxon>
        <taxon>Pseudomonadati</taxon>
        <taxon>Bacteroidota</taxon>
        <taxon>Cytophagia</taxon>
        <taxon>Cytophagales</taxon>
        <taxon>Spirosomataceae</taxon>
        <taxon>Larkinella</taxon>
    </lineage>
</organism>
<comment type="similarity">
    <text evidence="1">Belongs to the sigma-70 factor family. ECF subfamily.</text>
</comment>
<protein>
    <submittedName>
        <fullName evidence="7">RNA polymerase sigma-70 factor (ECF subfamily)</fullName>
    </submittedName>
</protein>
<dbReference type="InterPro" id="IPR013249">
    <property type="entry name" value="RNA_pol_sigma70_r4_t2"/>
</dbReference>
<name>A0A327X739_LARAB</name>
<dbReference type="InterPro" id="IPR039425">
    <property type="entry name" value="RNA_pol_sigma-70-like"/>
</dbReference>
<keyword evidence="2" id="KW-0805">Transcription regulation</keyword>
<gene>
    <name evidence="7" type="ORF">LX87_00589</name>
</gene>
<evidence type="ECO:0000259" key="5">
    <source>
        <dbReference type="Pfam" id="PF04542"/>
    </source>
</evidence>
<accession>A0A327X739</accession>
<dbReference type="Proteomes" id="UP000248790">
    <property type="component" value="Unassembled WGS sequence"/>
</dbReference>
<dbReference type="GO" id="GO:0006352">
    <property type="term" value="P:DNA-templated transcription initiation"/>
    <property type="evidence" value="ECO:0007669"/>
    <property type="project" value="InterPro"/>
</dbReference>
<dbReference type="GO" id="GO:0016987">
    <property type="term" value="F:sigma factor activity"/>
    <property type="evidence" value="ECO:0007669"/>
    <property type="project" value="UniProtKB-KW"/>
</dbReference>
<proteinExistence type="inferred from homology"/>
<keyword evidence="8" id="KW-1185">Reference proteome</keyword>
<sequence length="223" mass="26384">MVVILLKKAIIWDCIGSAPTYTNELMMKRNYQTEEDIGLFQRMQQDDPQAFEEIYYRYFLKLSNTAFKRLQNREVTEEIIQELFVNLWFKRHRLPELKNPESYLQTLLRNSVIDWFRTQTRQDGFAAERLAQPDYQITNATEQQIFYADLQRAYESTVGQLPDKCREVYTLHQRGYSVGDIAERLQIAPKTVESHLLKAHTTLRDVLKDYSVVTVALFNLFLV</sequence>
<dbReference type="InterPro" id="IPR036388">
    <property type="entry name" value="WH-like_DNA-bd_sf"/>
</dbReference>
<dbReference type="InterPro" id="IPR013324">
    <property type="entry name" value="RNA_pol_sigma_r3/r4-like"/>
</dbReference>
<evidence type="ECO:0000313" key="7">
    <source>
        <dbReference type="EMBL" id="RAK02469.1"/>
    </source>
</evidence>
<evidence type="ECO:0000256" key="2">
    <source>
        <dbReference type="ARBA" id="ARBA00023015"/>
    </source>
</evidence>
<dbReference type="Gene3D" id="1.10.1740.10">
    <property type="match status" value="1"/>
</dbReference>
<evidence type="ECO:0000256" key="1">
    <source>
        <dbReference type="ARBA" id="ARBA00010641"/>
    </source>
</evidence>
<evidence type="ECO:0000256" key="3">
    <source>
        <dbReference type="ARBA" id="ARBA00023082"/>
    </source>
</evidence>
<dbReference type="AlphaFoldDB" id="A0A327X739"/>
<dbReference type="InterPro" id="IPR014284">
    <property type="entry name" value="RNA_pol_sigma-70_dom"/>
</dbReference>
<dbReference type="Gene3D" id="1.10.10.10">
    <property type="entry name" value="Winged helix-like DNA-binding domain superfamily/Winged helix DNA-binding domain"/>
    <property type="match status" value="1"/>
</dbReference>
<evidence type="ECO:0000256" key="4">
    <source>
        <dbReference type="ARBA" id="ARBA00023163"/>
    </source>
</evidence>
<dbReference type="Pfam" id="PF08281">
    <property type="entry name" value="Sigma70_r4_2"/>
    <property type="match status" value="1"/>
</dbReference>
<evidence type="ECO:0000313" key="8">
    <source>
        <dbReference type="Proteomes" id="UP000248790"/>
    </source>
</evidence>
<dbReference type="OrthoDB" id="679904at2"/>
<keyword evidence="4" id="KW-0804">Transcription</keyword>